<gene>
    <name evidence="2" type="ORF">AOE01nite_02770</name>
</gene>
<feature type="transmembrane region" description="Helical" evidence="1">
    <location>
        <begin position="170"/>
        <end position="193"/>
    </location>
</feature>
<reference evidence="2 3" key="1">
    <citation type="submission" date="2019-07" db="EMBL/GenBank/DDBJ databases">
        <title>Whole genome shotgun sequence of Acetobacter oeni NBRC 105207.</title>
        <authorList>
            <person name="Hosoyama A."/>
            <person name="Uohara A."/>
            <person name="Ohji S."/>
            <person name="Ichikawa N."/>
        </authorList>
    </citation>
    <scope>NUCLEOTIDE SEQUENCE [LARGE SCALE GENOMIC DNA]</scope>
    <source>
        <strain evidence="2 3">NBRC 105207</strain>
    </source>
</reference>
<protein>
    <recommendedName>
        <fullName evidence="4">Cell division protein FtsX</fullName>
    </recommendedName>
</protein>
<organism evidence="2 3">
    <name type="scientific">Acetobacter oeni</name>
    <dbReference type="NCBI Taxonomy" id="304077"/>
    <lineage>
        <taxon>Bacteria</taxon>
        <taxon>Pseudomonadati</taxon>
        <taxon>Pseudomonadota</taxon>
        <taxon>Alphaproteobacteria</taxon>
        <taxon>Acetobacterales</taxon>
        <taxon>Acetobacteraceae</taxon>
        <taxon>Acetobacter</taxon>
    </lineage>
</organism>
<feature type="transmembrane region" description="Helical" evidence="1">
    <location>
        <begin position="226"/>
        <end position="253"/>
    </location>
</feature>
<evidence type="ECO:0000313" key="3">
    <source>
        <dbReference type="Proteomes" id="UP000321746"/>
    </source>
</evidence>
<dbReference type="GO" id="GO:0032153">
    <property type="term" value="C:cell division site"/>
    <property type="evidence" value="ECO:0007669"/>
    <property type="project" value="TreeGrafter"/>
</dbReference>
<feature type="transmembrane region" description="Helical" evidence="1">
    <location>
        <begin position="288"/>
        <end position="315"/>
    </location>
</feature>
<evidence type="ECO:0000256" key="1">
    <source>
        <dbReference type="SAM" id="Phobius"/>
    </source>
</evidence>
<dbReference type="InterPro" id="IPR004513">
    <property type="entry name" value="FtsX"/>
</dbReference>
<dbReference type="GO" id="GO:0016020">
    <property type="term" value="C:membrane"/>
    <property type="evidence" value="ECO:0007669"/>
    <property type="project" value="InterPro"/>
</dbReference>
<name>A0A511XGI0_9PROT</name>
<sequence>MSKPRWRVRDGLALARALPDRSIVAMVTAMSLLAALTWAGAFGAQSLSARWAGGAENLVTVQVPDPEKPASSLSNNQLSRIDAVIDALRTEPECSAIHRLDAQELDRLLKPWLGTEGAAALALPGVIEIHLAPDTSLPKTFSSRLTSLAPGTLIEQNDDWRKRLLVVARSLLGCAALAIALVGGISAAVIGMATRMGLGARRESIMILHGLGAADGYVASRFGRRVAWLSLVGGMAGTTLALPPIVIIARFMAPLSGPQTVMTPEAGGIATVSQIFTSFGNGDVPAGLMTGLACIPLIAMMTGWLTAQVIVRVWLRRLP</sequence>
<proteinExistence type="predicted"/>
<keyword evidence="3" id="KW-1185">Reference proteome</keyword>
<dbReference type="OrthoDB" id="7283531at2"/>
<keyword evidence="1" id="KW-1133">Transmembrane helix</keyword>
<dbReference type="AlphaFoldDB" id="A0A511XGI0"/>
<feature type="transmembrane region" description="Helical" evidence="1">
    <location>
        <begin position="21"/>
        <end position="41"/>
    </location>
</feature>
<dbReference type="EMBL" id="BJYG01000002">
    <property type="protein sequence ID" value="GEN62053.1"/>
    <property type="molecule type" value="Genomic_DNA"/>
</dbReference>
<evidence type="ECO:0008006" key="4">
    <source>
        <dbReference type="Google" id="ProtNLM"/>
    </source>
</evidence>
<dbReference type="GO" id="GO:0051301">
    <property type="term" value="P:cell division"/>
    <property type="evidence" value="ECO:0007669"/>
    <property type="project" value="InterPro"/>
</dbReference>
<dbReference type="RefSeq" id="WP_146885221.1">
    <property type="nucleotide sequence ID" value="NZ_BJYG01000002.1"/>
</dbReference>
<evidence type="ECO:0000313" key="2">
    <source>
        <dbReference type="EMBL" id="GEN62053.1"/>
    </source>
</evidence>
<keyword evidence="1" id="KW-0472">Membrane</keyword>
<keyword evidence="1" id="KW-0812">Transmembrane</keyword>
<comment type="caution">
    <text evidence="2">The sequence shown here is derived from an EMBL/GenBank/DDBJ whole genome shotgun (WGS) entry which is preliminary data.</text>
</comment>
<dbReference type="PANTHER" id="PTHR47755:SF1">
    <property type="entry name" value="CELL DIVISION PROTEIN FTSX"/>
    <property type="match status" value="1"/>
</dbReference>
<accession>A0A511XGI0</accession>
<dbReference type="Proteomes" id="UP000321746">
    <property type="component" value="Unassembled WGS sequence"/>
</dbReference>
<dbReference type="PANTHER" id="PTHR47755">
    <property type="entry name" value="CELL DIVISION PROTEIN FTSX"/>
    <property type="match status" value="1"/>
</dbReference>